<dbReference type="PROSITE" id="PS51257">
    <property type="entry name" value="PROKAR_LIPOPROTEIN"/>
    <property type="match status" value="1"/>
</dbReference>
<evidence type="ECO:0000313" key="2">
    <source>
        <dbReference type="EMBL" id="PWL00773.1"/>
    </source>
</evidence>
<feature type="chain" id="PRO_5016036463" description="Lipoprotein" evidence="1">
    <location>
        <begin position="22"/>
        <end position="234"/>
    </location>
</feature>
<feature type="signal peptide" evidence="1">
    <location>
        <begin position="1"/>
        <end position="21"/>
    </location>
</feature>
<reference evidence="2 3" key="1">
    <citation type="submission" date="2018-05" db="EMBL/GenBank/DDBJ databases">
        <title>Genomic Encyclopedia of Type Strains, Phase IV (KMG-V): Genome sequencing to study the core and pangenomes of soil and plant-associated prokaryotes.</title>
        <authorList>
            <person name="Whitman W."/>
        </authorList>
    </citation>
    <scope>NUCLEOTIDE SEQUENCE [LARGE SCALE GENOMIC DNA]</scope>
    <source>
        <strain evidence="2 3">PNA 200-10</strain>
    </source>
</reference>
<evidence type="ECO:0000313" key="3">
    <source>
        <dbReference type="Proteomes" id="UP000245981"/>
    </source>
</evidence>
<sequence>MIKRNYSLLAMALLLSGCASKPLPPTSKLVQSETITSANSSQITIEAWNELETDFNRPTDNQLRYVTQGDTSKVVALKTLQFVTMMFTTGGQATGFTKSDLKGTEVKGLANPSVAYLMPRVSEILKTEMDKHPAKKYPDAVKISPYTWKLIYKNLAGGDDNYELIMTTALSRATQDKDGKSLYTSIVCGSTASTPQYTLPQWRAHSYAKVTEVTQQILDDCITQFTNKSPSYLL</sequence>
<protein>
    <recommendedName>
        <fullName evidence="4">Lipoprotein</fullName>
    </recommendedName>
</protein>
<dbReference type="Proteomes" id="UP000245981">
    <property type="component" value="Unassembled WGS sequence"/>
</dbReference>
<name>A0A2V2BNV6_9GAMM</name>
<dbReference type="EMBL" id="QGHF01000001">
    <property type="protein sequence ID" value="PWL00773.1"/>
    <property type="molecule type" value="Genomic_DNA"/>
</dbReference>
<keyword evidence="1" id="KW-0732">Signal</keyword>
<comment type="caution">
    <text evidence="2">The sequence shown here is derived from an EMBL/GenBank/DDBJ whole genome shotgun (WGS) entry which is preliminary data.</text>
</comment>
<dbReference type="STRING" id="574096.HA38_06220"/>
<evidence type="ECO:0000256" key="1">
    <source>
        <dbReference type="SAM" id="SignalP"/>
    </source>
</evidence>
<organism evidence="2 3">
    <name type="scientific">Pantoea allii</name>
    <dbReference type="NCBI Taxonomy" id="574096"/>
    <lineage>
        <taxon>Bacteria</taxon>
        <taxon>Pseudomonadati</taxon>
        <taxon>Pseudomonadota</taxon>
        <taxon>Gammaproteobacteria</taxon>
        <taxon>Enterobacterales</taxon>
        <taxon>Erwiniaceae</taxon>
        <taxon>Pantoea</taxon>
    </lineage>
</organism>
<gene>
    <name evidence="2" type="ORF">C7431_101585</name>
</gene>
<proteinExistence type="predicted"/>
<accession>A0A2V2BNV6</accession>
<dbReference type="AlphaFoldDB" id="A0A2V2BNV6"/>
<evidence type="ECO:0008006" key="4">
    <source>
        <dbReference type="Google" id="ProtNLM"/>
    </source>
</evidence>